<reference evidence="10 11" key="1">
    <citation type="submission" date="2015-07" db="EMBL/GenBank/DDBJ databases">
        <title>The genome of Dufourea novaeangliae.</title>
        <authorList>
            <person name="Pan H."/>
            <person name="Kapheim K."/>
        </authorList>
    </citation>
    <scope>NUCLEOTIDE SEQUENCE [LARGE SCALE GENOMIC DNA]</scope>
    <source>
        <strain evidence="10">0120121106</strain>
        <tissue evidence="10">Whole body</tissue>
    </source>
</reference>
<evidence type="ECO:0000256" key="3">
    <source>
        <dbReference type="ARBA" id="ARBA00022946"/>
    </source>
</evidence>
<evidence type="ECO:0000313" key="10">
    <source>
        <dbReference type="EMBL" id="KZC04829.1"/>
    </source>
</evidence>
<dbReference type="AlphaFoldDB" id="A0A154NYT0"/>
<evidence type="ECO:0000256" key="8">
    <source>
        <dbReference type="ARBA" id="ARBA00035436"/>
    </source>
</evidence>
<dbReference type="GO" id="GO:1990904">
    <property type="term" value="C:ribonucleoprotein complex"/>
    <property type="evidence" value="ECO:0007669"/>
    <property type="project" value="UniProtKB-KW"/>
</dbReference>
<dbReference type="Pfam" id="PF00471">
    <property type="entry name" value="Ribosomal_L33"/>
    <property type="match status" value="1"/>
</dbReference>
<organism evidence="10 11">
    <name type="scientific">Dufourea novaeangliae</name>
    <name type="common">Sweat bee</name>
    <dbReference type="NCBI Taxonomy" id="178035"/>
    <lineage>
        <taxon>Eukaryota</taxon>
        <taxon>Metazoa</taxon>
        <taxon>Ecdysozoa</taxon>
        <taxon>Arthropoda</taxon>
        <taxon>Hexapoda</taxon>
        <taxon>Insecta</taxon>
        <taxon>Pterygota</taxon>
        <taxon>Neoptera</taxon>
        <taxon>Endopterygota</taxon>
        <taxon>Hymenoptera</taxon>
        <taxon>Apocrita</taxon>
        <taxon>Aculeata</taxon>
        <taxon>Apoidea</taxon>
        <taxon>Anthophila</taxon>
        <taxon>Halictidae</taxon>
        <taxon>Rophitinae</taxon>
        <taxon>Dufourea</taxon>
    </lineage>
</organism>
<dbReference type="NCBIfam" id="TIGR01023">
    <property type="entry name" value="rpmG_bact"/>
    <property type="match status" value="1"/>
</dbReference>
<keyword evidence="5" id="KW-0496">Mitochondrion</keyword>
<evidence type="ECO:0000256" key="6">
    <source>
        <dbReference type="ARBA" id="ARBA00023274"/>
    </source>
</evidence>
<dbReference type="GO" id="GO:0006412">
    <property type="term" value="P:translation"/>
    <property type="evidence" value="ECO:0007669"/>
    <property type="project" value="InterPro"/>
</dbReference>
<dbReference type="PANTHER" id="PTHR47037">
    <property type="entry name" value="39S RIBOSOMAL PROTEIN L33, MITOCHONDRIAL"/>
    <property type="match status" value="1"/>
</dbReference>
<evidence type="ECO:0000256" key="9">
    <source>
        <dbReference type="ARBA" id="ARBA00038782"/>
    </source>
</evidence>
<keyword evidence="3" id="KW-0809">Transit peptide</keyword>
<evidence type="ECO:0000256" key="4">
    <source>
        <dbReference type="ARBA" id="ARBA00022980"/>
    </source>
</evidence>
<dbReference type="OrthoDB" id="275534at2759"/>
<dbReference type="InterPro" id="IPR001705">
    <property type="entry name" value="Ribosomal_bL33"/>
</dbReference>
<dbReference type="InterPro" id="IPR038584">
    <property type="entry name" value="Ribosomal_bL33_sf"/>
</dbReference>
<dbReference type="Proteomes" id="UP000076502">
    <property type="component" value="Unassembled WGS sequence"/>
</dbReference>
<keyword evidence="11" id="KW-1185">Reference proteome</keyword>
<dbReference type="EMBL" id="KQ434783">
    <property type="protein sequence ID" value="KZC04829.1"/>
    <property type="molecule type" value="Genomic_DNA"/>
</dbReference>
<dbReference type="OMA" id="KSKFIMV"/>
<dbReference type="GO" id="GO:0003735">
    <property type="term" value="F:structural constituent of ribosome"/>
    <property type="evidence" value="ECO:0007669"/>
    <property type="project" value="InterPro"/>
</dbReference>
<dbReference type="FunFam" id="2.20.28.120:FF:000005">
    <property type="entry name" value="39S ribosomal protein L33, mitochondrial"/>
    <property type="match status" value="1"/>
</dbReference>
<comment type="similarity">
    <text evidence="2">Belongs to the bacterial ribosomal protein bL33 family.</text>
</comment>
<protein>
    <recommendedName>
        <fullName evidence="7">Large ribosomal subunit protein bL33m</fullName>
    </recommendedName>
    <alternativeName>
        <fullName evidence="8">39S ribosomal protein L33, mitochondrial</fullName>
    </alternativeName>
</protein>
<dbReference type="PANTHER" id="PTHR47037:SF1">
    <property type="entry name" value="LARGE RIBOSOMAL SUBUNIT PROTEIN BL33M"/>
    <property type="match status" value="1"/>
</dbReference>
<dbReference type="InterPro" id="IPR011332">
    <property type="entry name" value="Ribosomal_zn-bd"/>
</dbReference>
<dbReference type="SUPFAM" id="SSF57829">
    <property type="entry name" value="Zn-binding ribosomal proteins"/>
    <property type="match status" value="1"/>
</dbReference>
<keyword evidence="4 10" id="KW-0689">Ribosomal protein</keyword>
<dbReference type="STRING" id="178035.A0A154NYT0"/>
<evidence type="ECO:0000313" key="11">
    <source>
        <dbReference type="Proteomes" id="UP000076502"/>
    </source>
</evidence>
<evidence type="ECO:0000256" key="7">
    <source>
        <dbReference type="ARBA" id="ARBA00035275"/>
    </source>
</evidence>
<comment type="subunit">
    <text evidence="9">Component of the mitochondrial ribosome large subunit (39S) which comprises a 16S rRNA and about 50 distinct proteins.</text>
</comment>
<dbReference type="Gene3D" id="2.20.28.120">
    <property type="entry name" value="Ribosomal protein L33"/>
    <property type="match status" value="1"/>
</dbReference>
<dbReference type="GO" id="GO:0005739">
    <property type="term" value="C:mitochondrion"/>
    <property type="evidence" value="ECO:0007669"/>
    <property type="project" value="UniProtKB-SubCell"/>
</dbReference>
<evidence type="ECO:0000256" key="1">
    <source>
        <dbReference type="ARBA" id="ARBA00004173"/>
    </source>
</evidence>
<name>A0A154NYT0_DUFNO</name>
<evidence type="ECO:0000256" key="2">
    <source>
        <dbReference type="ARBA" id="ARBA00007596"/>
    </source>
</evidence>
<proteinExistence type="inferred from homology"/>
<sequence>MFLTNILFKKAKSKYILVLMESIASGHKYVLRRERLADKLELERFDPYVRSVVLYRERKKVKSI</sequence>
<comment type="subcellular location">
    <subcellularLocation>
        <location evidence="1">Mitochondrion</location>
    </subcellularLocation>
</comment>
<evidence type="ECO:0000256" key="5">
    <source>
        <dbReference type="ARBA" id="ARBA00023128"/>
    </source>
</evidence>
<dbReference type="InterPro" id="IPR052008">
    <property type="entry name" value="Mitoribosomal_protein_bL33"/>
</dbReference>
<accession>A0A154NYT0</accession>
<gene>
    <name evidence="10" type="ORF">WN55_09628</name>
</gene>
<dbReference type="GO" id="GO:0005840">
    <property type="term" value="C:ribosome"/>
    <property type="evidence" value="ECO:0007669"/>
    <property type="project" value="UniProtKB-KW"/>
</dbReference>
<keyword evidence="6" id="KW-0687">Ribonucleoprotein</keyword>